<reference evidence="2" key="1">
    <citation type="journal article" date="2014" name="Int. J. Syst. Evol. Microbiol.">
        <title>Complete genome sequence of Corynebacterium casei LMG S-19264T (=DSM 44701T), isolated from a smear-ripened cheese.</title>
        <authorList>
            <consortium name="US DOE Joint Genome Institute (JGI-PGF)"/>
            <person name="Walter F."/>
            <person name="Albersmeier A."/>
            <person name="Kalinowski J."/>
            <person name="Ruckert C."/>
        </authorList>
    </citation>
    <scope>NUCLEOTIDE SEQUENCE</scope>
    <source>
        <strain evidence="2">JCM 5069</strain>
    </source>
</reference>
<dbReference type="Gene3D" id="3.40.50.12580">
    <property type="match status" value="1"/>
</dbReference>
<name>A0A919KQC1_9ACTN</name>
<dbReference type="SUPFAM" id="SSF53756">
    <property type="entry name" value="UDP-Glycosyltransferase/glycogen phosphorylase"/>
    <property type="match status" value="1"/>
</dbReference>
<evidence type="ECO:0000256" key="1">
    <source>
        <dbReference type="SAM" id="MobiDB-lite"/>
    </source>
</evidence>
<dbReference type="AlphaFoldDB" id="A0A919KQC1"/>
<proteinExistence type="predicted"/>
<dbReference type="EMBL" id="BNCD01000001">
    <property type="protein sequence ID" value="GHH69205.1"/>
    <property type="molecule type" value="Genomic_DNA"/>
</dbReference>
<feature type="region of interest" description="Disordered" evidence="1">
    <location>
        <begin position="1"/>
        <end position="45"/>
    </location>
</feature>
<gene>
    <name evidence="2" type="ORF">GCM10018793_01300</name>
</gene>
<comment type="caution">
    <text evidence="2">The sequence shown here is derived from an EMBL/GenBank/DDBJ whole genome shotgun (WGS) entry which is preliminary data.</text>
</comment>
<sequence length="455" mass="48150">MRSGRSGHPVCTGNGSAPGTEHCAAAPARPAGAVGGSAAPPGRPAPAGRQWLTKVGGRRVLAIVHTITYVKRLLDVLALLEADFRIQVLFTAPPHVFGDEVPRFLAALGSAVLPWQAVTRMTFDLALAAGPGGVCEVRAPLVALPHGAAYLKRITEAGPAEAGVAGLRRRDIVPDGRTLPAALVVPHSDELRALARSCPEALPVASVVGDPVHDRIAASLPYRAAYRRALGLDDGRHLVVAVSTWGPHSSFGRIETLLPRLTAELPVDRYRIAVLVHPNVWAGHSPWQVRTWLAHCTRQGVSVVPPEADWRPVLLAGDWIIGDHGSVTLYGTLTGAPILLAASPEQEINPDSPAAALAMTAPALTPTVPLTTQLAYALDEYRSHEYAAIAARITSEPGRFNRNMRRLMYRLLGLGQPAHEPVTVPLPLPPALDSWTTSGNWAHTPGGAGRGEVPA</sequence>
<feature type="compositionally biased region" description="Low complexity" evidence="1">
    <location>
        <begin position="24"/>
        <end position="45"/>
    </location>
</feature>
<organism evidence="2 3">
    <name type="scientific">Streptomyces sulfonofaciens</name>
    <dbReference type="NCBI Taxonomy" id="68272"/>
    <lineage>
        <taxon>Bacteria</taxon>
        <taxon>Bacillati</taxon>
        <taxon>Actinomycetota</taxon>
        <taxon>Actinomycetes</taxon>
        <taxon>Kitasatosporales</taxon>
        <taxon>Streptomycetaceae</taxon>
        <taxon>Streptomyces</taxon>
    </lineage>
</organism>
<evidence type="ECO:0000313" key="3">
    <source>
        <dbReference type="Proteomes" id="UP000603708"/>
    </source>
</evidence>
<keyword evidence="3" id="KW-1185">Reference proteome</keyword>
<evidence type="ECO:0000313" key="2">
    <source>
        <dbReference type="EMBL" id="GHH69205.1"/>
    </source>
</evidence>
<protein>
    <submittedName>
        <fullName evidence="2">Uncharacterized protein</fullName>
    </submittedName>
</protein>
<accession>A0A919KQC1</accession>
<reference evidence="2" key="2">
    <citation type="submission" date="2020-09" db="EMBL/GenBank/DDBJ databases">
        <authorList>
            <person name="Sun Q."/>
            <person name="Ohkuma M."/>
        </authorList>
    </citation>
    <scope>NUCLEOTIDE SEQUENCE</scope>
    <source>
        <strain evidence="2">JCM 5069</strain>
    </source>
</reference>
<dbReference type="InterPro" id="IPR043148">
    <property type="entry name" value="TagF_C"/>
</dbReference>
<dbReference type="Proteomes" id="UP000603708">
    <property type="component" value="Unassembled WGS sequence"/>
</dbReference>